<dbReference type="InterPro" id="IPR039422">
    <property type="entry name" value="MarR/SlyA-like"/>
</dbReference>
<protein>
    <submittedName>
        <fullName evidence="5">Winged helix DNA-binding protein</fullName>
    </submittedName>
</protein>
<dbReference type="PROSITE" id="PS01117">
    <property type="entry name" value="HTH_MARR_1"/>
    <property type="match status" value="1"/>
</dbReference>
<feature type="domain" description="HTH marR-type" evidence="4">
    <location>
        <begin position="4"/>
        <end position="138"/>
    </location>
</feature>
<dbReference type="Pfam" id="PF12802">
    <property type="entry name" value="MarR_2"/>
    <property type="match status" value="1"/>
</dbReference>
<evidence type="ECO:0000313" key="5">
    <source>
        <dbReference type="EMBL" id="MDZ5662287.1"/>
    </source>
</evidence>
<dbReference type="PROSITE" id="PS50995">
    <property type="entry name" value="HTH_MARR_2"/>
    <property type="match status" value="1"/>
</dbReference>
<proteinExistence type="predicted"/>
<name>A0ABU5KBR4_9ACTN</name>
<reference evidence="5 6" key="1">
    <citation type="submission" date="2023-11" db="EMBL/GenBank/DDBJ databases">
        <title>Novel species in genus Nocardioides.</title>
        <authorList>
            <person name="Zhou H."/>
        </authorList>
    </citation>
    <scope>NUCLEOTIDE SEQUENCE [LARGE SCALE GENOMIC DNA]</scope>
    <source>
        <strain evidence="5 6">S-58</strain>
    </source>
</reference>
<keyword evidence="2 5" id="KW-0238">DNA-binding</keyword>
<gene>
    <name evidence="5" type="ORF">SFC79_10965</name>
</gene>
<dbReference type="InterPro" id="IPR000835">
    <property type="entry name" value="HTH_MarR-typ"/>
</dbReference>
<keyword evidence="3" id="KW-0804">Transcription</keyword>
<keyword evidence="1" id="KW-0805">Transcription regulation</keyword>
<accession>A0ABU5KBR4</accession>
<evidence type="ECO:0000256" key="3">
    <source>
        <dbReference type="ARBA" id="ARBA00023163"/>
    </source>
</evidence>
<comment type="caution">
    <text evidence="5">The sequence shown here is derived from an EMBL/GenBank/DDBJ whole genome shotgun (WGS) entry which is preliminary data.</text>
</comment>
<keyword evidence="6" id="KW-1185">Reference proteome</keyword>
<dbReference type="PANTHER" id="PTHR33164">
    <property type="entry name" value="TRANSCRIPTIONAL REGULATOR, MARR FAMILY"/>
    <property type="match status" value="1"/>
</dbReference>
<dbReference type="GO" id="GO:0003677">
    <property type="term" value="F:DNA binding"/>
    <property type="evidence" value="ECO:0007669"/>
    <property type="project" value="UniProtKB-KW"/>
</dbReference>
<evidence type="ECO:0000259" key="4">
    <source>
        <dbReference type="PROSITE" id="PS50995"/>
    </source>
</evidence>
<dbReference type="PANTHER" id="PTHR33164:SF99">
    <property type="entry name" value="MARR FAMILY REGULATORY PROTEIN"/>
    <property type="match status" value="1"/>
</dbReference>
<sequence>MQGRTNTVALLREAYVVLNRRAFERLAERGHGDIRPPHAVVFQHVDDEGSSVASLAKRAQVTKQAMAEVVAYLEGHGYVTREPDPSDRRAKLVILTLKGRQVFDVLSELVPEIERDIADLLGEPRAVALKDDLERLRGSVPGDE</sequence>
<organism evidence="5 6">
    <name type="scientific">Nocardioides renjunii</name>
    <dbReference type="NCBI Taxonomy" id="3095075"/>
    <lineage>
        <taxon>Bacteria</taxon>
        <taxon>Bacillati</taxon>
        <taxon>Actinomycetota</taxon>
        <taxon>Actinomycetes</taxon>
        <taxon>Propionibacteriales</taxon>
        <taxon>Nocardioidaceae</taxon>
        <taxon>Nocardioides</taxon>
    </lineage>
</organism>
<dbReference type="RefSeq" id="WP_216652498.1">
    <property type="nucleotide sequence ID" value="NZ_JAXQPW010000003.1"/>
</dbReference>
<dbReference type="Proteomes" id="UP001291999">
    <property type="component" value="Unassembled WGS sequence"/>
</dbReference>
<evidence type="ECO:0000256" key="1">
    <source>
        <dbReference type="ARBA" id="ARBA00023015"/>
    </source>
</evidence>
<evidence type="ECO:0000256" key="2">
    <source>
        <dbReference type="ARBA" id="ARBA00023125"/>
    </source>
</evidence>
<dbReference type="InterPro" id="IPR023187">
    <property type="entry name" value="Tscrpt_reg_MarR-type_CS"/>
</dbReference>
<evidence type="ECO:0000313" key="6">
    <source>
        <dbReference type="Proteomes" id="UP001291999"/>
    </source>
</evidence>
<dbReference type="EMBL" id="JAXQPW010000003">
    <property type="protein sequence ID" value="MDZ5662287.1"/>
    <property type="molecule type" value="Genomic_DNA"/>
</dbReference>
<dbReference type="SMART" id="SM00347">
    <property type="entry name" value="HTH_MARR"/>
    <property type="match status" value="1"/>
</dbReference>